<dbReference type="PROSITE" id="PS01039">
    <property type="entry name" value="SBP_BACTERIAL_3"/>
    <property type="match status" value="1"/>
</dbReference>
<proteinExistence type="inferred from homology"/>
<name>A0A8J6NP06_9CHLR</name>
<dbReference type="GO" id="GO:0030288">
    <property type="term" value="C:outer membrane-bounded periplasmic space"/>
    <property type="evidence" value="ECO:0007669"/>
    <property type="project" value="TreeGrafter"/>
</dbReference>
<reference evidence="7 8" key="1">
    <citation type="submission" date="2020-08" db="EMBL/GenBank/DDBJ databases">
        <title>Bridging the membrane lipid divide: bacteria of the FCB group superphylum have the potential to synthesize archaeal ether lipids.</title>
        <authorList>
            <person name="Villanueva L."/>
            <person name="Von Meijenfeldt F.A.B."/>
            <person name="Westbye A.B."/>
            <person name="Yadav S."/>
            <person name="Hopmans E.C."/>
            <person name="Dutilh B.E."/>
            <person name="Sinninghe Damste J.S."/>
        </authorList>
    </citation>
    <scope>NUCLEOTIDE SEQUENCE [LARGE SCALE GENOMIC DNA]</scope>
    <source>
        <strain evidence="7">NIOZ-UU36</strain>
    </source>
</reference>
<feature type="chain" id="PRO_5035174786" evidence="5">
    <location>
        <begin position="21"/>
        <end position="279"/>
    </location>
</feature>
<dbReference type="PROSITE" id="PS51257">
    <property type="entry name" value="PROKAR_LIPOPROTEIN"/>
    <property type="match status" value="1"/>
</dbReference>
<protein>
    <submittedName>
        <fullName evidence="7">Transporter substrate-binding domain-containing protein</fullName>
    </submittedName>
</protein>
<evidence type="ECO:0000313" key="8">
    <source>
        <dbReference type="Proteomes" id="UP000614469"/>
    </source>
</evidence>
<evidence type="ECO:0000256" key="3">
    <source>
        <dbReference type="ARBA" id="ARBA00022729"/>
    </source>
</evidence>
<dbReference type="Proteomes" id="UP000614469">
    <property type="component" value="Unassembled WGS sequence"/>
</dbReference>
<dbReference type="SUPFAM" id="SSF53850">
    <property type="entry name" value="Periplasmic binding protein-like II"/>
    <property type="match status" value="1"/>
</dbReference>
<dbReference type="InterPro" id="IPR018313">
    <property type="entry name" value="SBP_3_CS"/>
</dbReference>
<dbReference type="PANTHER" id="PTHR30085:SF6">
    <property type="entry name" value="ABC TRANSPORTER GLUTAMINE-BINDING PROTEIN GLNH"/>
    <property type="match status" value="1"/>
</dbReference>
<organism evidence="7 8">
    <name type="scientific">Candidatus Desulfolinea nitratireducens</name>
    <dbReference type="NCBI Taxonomy" id="2841698"/>
    <lineage>
        <taxon>Bacteria</taxon>
        <taxon>Bacillati</taxon>
        <taxon>Chloroflexota</taxon>
        <taxon>Anaerolineae</taxon>
        <taxon>Anaerolineales</taxon>
        <taxon>Anaerolineales incertae sedis</taxon>
        <taxon>Candidatus Desulfolinea</taxon>
    </lineage>
</organism>
<dbReference type="Pfam" id="PF00497">
    <property type="entry name" value="SBP_bac_3"/>
    <property type="match status" value="1"/>
</dbReference>
<dbReference type="PANTHER" id="PTHR30085">
    <property type="entry name" value="AMINO ACID ABC TRANSPORTER PERMEASE"/>
    <property type="match status" value="1"/>
</dbReference>
<evidence type="ECO:0000259" key="6">
    <source>
        <dbReference type="SMART" id="SM00062"/>
    </source>
</evidence>
<evidence type="ECO:0000256" key="5">
    <source>
        <dbReference type="SAM" id="SignalP"/>
    </source>
</evidence>
<dbReference type="Gene3D" id="3.40.190.10">
    <property type="entry name" value="Periplasmic binding protein-like II"/>
    <property type="match status" value="2"/>
</dbReference>
<keyword evidence="3 5" id="KW-0732">Signal</keyword>
<dbReference type="GO" id="GO:0005576">
    <property type="term" value="C:extracellular region"/>
    <property type="evidence" value="ECO:0007669"/>
    <property type="project" value="TreeGrafter"/>
</dbReference>
<dbReference type="AlphaFoldDB" id="A0A8J6NP06"/>
<feature type="signal peptide" evidence="5">
    <location>
        <begin position="1"/>
        <end position="20"/>
    </location>
</feature>
<dbReference type="GO" id="GO:0006865">
    <property type="term" value="P:amino acid transport"/>
    <property type="evidence" value="ECO:0007669"/>
    <property type="project" value="TreeGrafter"/>
</dbReference>
<sequence length="279" mass="30643">MQRKNIIPFLFLAIVLVISACTASGASSVESTADRVASEGVVRIGVRFDNPPLSYLEEDGEWVGFDVDLANALAEELGYEIDLVQVDGTTRISFLQEGKVDISVASMNHTRSRDEAIDFSITYFWDNQSFLIRKGTYATLEEIMGQKVAANAGSSTIDSWTNYSTTHGGPAPEIVEFSDKLAAMQALRDGAVEGYTEDNITLLALAAGDLNLELIPGGHNKVQFGVGLPNDDSSWRDQVNFALQELWKKGTYHEIYNRWFVGPDAVVPLPLSGEMEIWP</sequence>
<dbReference type="EMBL" id="JACNJN010000112">
    <property type="protein sequence ID" value="MBC8335484.1"/>
    <property type="molecule type" value="Genomic_DNA"/>
</dbReference>
<evidence type="ECO:0000256" key="4">
    <source>
        <dbReference type="RuleBase" id="RU003744"/>
    </source>
</evidence>
<evidence type="ECO:0000313" key="7">
    <source>
        <dbReference type="EMBL" id="MBC8335484.1"/>
    </source>
</evidence>
<comment type="similarity">
    <text evidence="1 4">Belongs to the bacterial solute-binding protein 3 family.</text>
</comment>
<accession>A0A8J6NP06</accession>
<gene>
    <name evidence="7" type="ORF">H8E29_09480</name>
</gene>
<feature type="domain" description="Solute-binding protein family 3/N-terminal" evidence="6">
    <location>
        <begin position="41"/>
        <end position="263"/>
    </location>
</feature>
<keyword evidence="2" id="KW-0813">Transport</keyword>
<dbReference type="SMART" id="SM00062">
    <property type="entry name" value="PBPb"/>
    <property type="match status" value="1"/>
</dbReference>
<dbReference type="InterPro" id="IPR051455">
    <property type="entry name" value="Bact_solute-bind_prot3"/>
</dbReference>
<evidence type="ECO:0000256" key="2">
    <source>
        <dbReference type="ARBA" id="ARBA00022448"/>
    </source>
</evidence>
<comment type="caution">
    <text evidence="7">The sequence shown here is derived from an EMBL/GenBank/DDBJ whole genome shotgun (WGS) entry which is preliminary data.</text>
</comment>
<evidence type="ECO:0000256" key="1">
    <source>
        <dbReference type="ARBA" id="ARBA00010333"/>
    </source>
</evidence>
<dbReference type="InterPro" id="IPR001638">
    <property type="entry name" value="Solute-binding_3/MltF_N"/>
</dbReference>